<gene>
    <name evidence="3" type="ORF">RH861_04635</name>
</gene>
<organism evidence="3 4">
    <name type="scientific">Agromyces indicus</name>
    <dbReference type="NCBI Taxonomy" id="758919"/>
    <lineage>
        <taxon>Bacteria</taxon>
        <taxon>Bacillati</taxon>
        <taxon>Actinomycetota</taxon>
        <taxon>Actinomycetes</taxon>
        <taxon>Micrococcales</taxon>
        <taxon>Microbacteriaceae</taxon>
        <taxon>Agromyces</taxon>
    </lineage>
</organism>
<comment type="caution">
    <text evidence="3">The sequence shown here is derived from an EMBL/GenBank/DDBJ whole genome shotgun (WGS) entry which is preliminary data.</text>
</comment>
<dbReference type="PROSITE" id="PS51257">
    <property type="entry name" value="PROKAR_LIPOPROTEIN"/>
    <property type="match status" value="1"/>
</dbReference>
<keyword evidence="2" id="KW-0732">Signal</keyword>
<feature type="region of interest" description="Disordered" evidence="1">
    <location>
        <begin position="24"/>
        <end position="47"/>
    </location>
</feature>
<evidence type="ECO:0000256" key="2">
    <source>
        <dbReference type="SAM" id="SignalP"/>
    </source>
</evidence>
<evidence type="ECO:0000256" key="1">
    <source>
        <dbReference type="SAM" id="MobiDB-lite"/>
    </source>
</evidence>
<dbReference type="RefSeq" id="WP_310519968.1">
    <property type="nucleotide sequence ID" value="NZ_BAABBS010000003.1"/>
</dbReference>
<feature type="chain" id="PRO_5046195503" evidence="2">
    <location>
        <begin position="23"/>
        <end position="369"/>
    </location>
</feature>
<feature type="signal peptide" evidence="2">
    <location>
        <begin position="1"/>
        <end position="22"/>
    </location>
</feature>
<dbReference type="Proteomes" id="UP001260072">
    <property type="component" value="Unassembled WGS sequence"/>
</dbReference>
<evidence type="ECO:0000313" key="4">
    <source>
        <dbReference type="Proteomes" id="UP001260072"/>
    </source>
</evidence>
<sequence>MGAKLGWLASAAALAAALSGCAGEPQAGQTPTAGASPSPSADASGPLSCDDLVSGELVAAALAGADGDPVDPVPAANGTDAFTGVLLEGVGGFACSWRVGSGMPEYQAPSDWAYLRFDVLPDAAGDWIPLQLGDTPSPDTREVAGVAASVAAGDAGWFLSAPVGEDWAVASITAAGLAGTGSRFDGIDAERMLDRLADVAEAAFATLGAATPDQLERPTVELRATDAACTGALDRDGIVDAAQLRTGTTVEYLVTDAAAEPPRDFAAAVHAAARTFDCELRVDGGTVVTVTAAPEFGPLMDAFRAPDADVAFDVLPLDGAPAGVEASAVVERPAEDPAAVAVVAVGDALYHVRGQRVEGVVRAIVTQSG</sequence>
<reference evidence="4" key="1">
    <citation type="submission" date="2023-07" db="EMBL/GenBank/DDBJ databases">
        <title>Description of three actinobacteria isolated from air of manufacturing shop in a pharmaceutical factory.</title>
        <authorList>
            <person name="Zhang D.-F."/>
        </authorList>
    </citation>
    <scope>NUCLEOTIDE SEQUENCE [LARGE SCALE GENOMIC DNA]</scope>
    <source>
        <strain evidence="4">CCTCC AB 2011122</strain>
    </source>
</reference>
<evidence type="ECO:0000313" key="3">
    <source>
        <dbReference type="EMBL" id="MDR5691346.1"/>
    </source>
</evidence>
<proteinExistence type="predicted"/>
<accession>A0ABU1FIY3</accession>
<protein>
    <submittedName>
        <fullName evidence="3">Uncharacterized protein</fullName>
    </submittedName>
</protein>
<dbReference type="EMBL" id="JAVKGS010000001">
    <property type="protein sequence ID" value="MDR5691346.1"/>
    <property type="molecule type" value="Genomic_DNA"/>
</dbReference>
<name>A0ABU1FIY3_9MICO</name>
<keyword evidence="4" id="KW-1185">Reference proteome</keyword>
<feature type="compositionally biased region" description="Low complexity" evidence="1">
    <location>
        <begin position="30"/>
        <end position="46"/>
    </location>
</feature>